<proteinExistence type="inferred from homology"/>
<evidence type="ECO:0000256" key="1">
    <source>
        <dbReference type="ARBA" id="ARBA00010646"/>
    </source>
</evidence>
<name>A0ABV3EDM6_9ACTN</name>
<protein>
    <submittedName>
        <fullName evidence="2">Uncharacterized protein</fullName>
    </submittedName>
</protein>
<dbReference type="InterPro" id="IPR002053">
    <property type="entry name" value="Glyco_hydro_25"/>
</dbReference>
<dbReference type="PROSITE" id="PS51904">
    <property type="entry name" value="GLYCOSYL_HYDROL_F25_2"/>
    <property type="match status" value="1"/>
</dbReference>
<dbReference type="Proteomes" id="UP001551582">
    <property type="component" value="Unassembled WGS sequence"/>
</dbReference>
<evidence type="ECO:0000313" key="3">
    <source>
        <dbReference type="Proteomes" id="UP001551582"/>
    </source>
</evidence>
<evidence type="ECO:0000313" key="2">
    <source>
        <dbReference type="EMBL" id="MEU9355250.1"/>
    </source>
</evidence>
<comment type="similarity">
    <text evidence="1">Belongs to the glycosyl hydrolase 25 family.</text>
</comment>
<sequence>MICSTTHRWNTCTGNSRAFADHALWIARHDASSAGTLRAGRPSWTFRQYDTGGTLPGDQNLFHGSLDRLKKLAGGA</sequence>
<dbReference type="InterPro" id="IPR017853">
    <property type="entry name" value="GH"/>
</dbReference>
<keyword evidence="3" id="KW-1185">Reference proteome</keyword>
<dbReference type="RefSeq" id="WP_359987966.1">
    <property type="nucleotide sequence ID" value="NZ_JBEZLS010000028.1"/>
</dbReference>
<reference evidence="2 3" key="1">
    <citation type="submission" date="2024-06" db="EMBL/GenBank/DDBJ databases">
        <title>The Natural Products Discovery Center: Release of the First 8490 Sequenced Strains for Exploring Actinobacteria Biosynthetic Diversity.</title>
        <authorList>
            <person name="Kalkreuter E."/>
            <person name="Kautsar S.A."/>
            <person name="Yang D."/>
            <person name="Bader C.D."/>
            <person name="Teijaro C.N."/>
            <person name="Fluegel L."/>
            <person name="Davis C.M."/>
            <person name="Simpson J.R."/>
            <person name="Lauterbach L."/>
            <person name="Steele A.D."/>
            <person name="Gui C."/>
            <person name="Meng S."/>
            <person name="Li G."/>
            <person name="Viehrig K."/>
            <person name="Ye F."/>
            <person name="Su P."/>
            <person name="Kiefer A.F."/>
            <person name="Nichols A."/>
            <person name="Cepeda A.J."/>
            <person name="Yan W."/>
            <person name="Fan B."/>
            <person name="Jiang Y."/>
            <person name="Adhikari A."/>
            <person name="Zheng C.-J."/>
            <person name="Schuster L."/>
            <person name="Cowan T.M."/>
            <person name="Smanski M.J."/>
            <person name="Chevrette M.G."/>
            <person name="De Carvalho L.P.S."/>
            <person name="Shen B."/>
        </authorList>
    </citation>
    <scope>NUCLEOTIDE SEQUENCE [LARGE SCALE GENOMIC DNA]</scope>
    <source>
        <strain evidence="2 3">NPDC048274</strain>
    </source>
</reference>
<dbReference type="Gene3D" id="3.20.20.80">
    <property type="entry name" value="Glycosidases"/>
    <property type="match status" value="1"/>
</dbReference>
<comment type="caution">
    <text evidence="2">The sequence shown here is derived from an EMBL/GenBank/DDBJ whole genome shotgun (WGS) entry which is preliminary data.</text>
</comment>
<organism evidence="2 3">
    <name type="scientific">Streptomyces griseoloalbus</name>
    <dbReference type="NCBI Taxonomy" id="67303"/>
    <lineage>
        <taxon>Bacteria</taxon>
        <taxon>Bacillati</taxon>
        <taxon>Actinomycetota</taxon>
        <taxon>Actinomycetes</taxon>
        <taxon>Kitasatosporales</taxon>
        <taxon>Streptomycetaceae</taxon>
        <taxon>Streptomyces</taxon>
    </lineage>
</organism>
<dbReference type="SUPFAM" id="SSF51445">
    <property type="entry name" value="(Trans)glycosidases"/>
    <property type="match status" value="1"/>
</dbReference>
<accession>A0ABV3EDM6</accession>
<dbReference type="EMBL" id="JBEZLS010000028">
    <property type="protein sequence ID" value="MEU9355250.1"/>
    <property type="molecule type" value="Genomic_DNA"/>
</dbReference>
<gene>
    <name evidence="2" type="ORF">AB0D65_30655</name>
</gene>